<protein>
    <recommendedName>
        <fullName evidence="2">Sialate O-acetylesterase domain-containing protein</fullName>
    </recommendedName>
</protein>
<dbReference type="Pfam" id="PF03629">
    <property type="entry name" value="SASA"/>
    <property type="match status" value="1"/>
</dbReference>
<dbReference type="SUPFAM" id="SSF49785">
    <property type="entry name" value="Galactose-binding domain-like"/>
    <property type="match status" value="1"/>
</dbReference>
<organism evidence="3">
    <name type="scientific">Caldithrix abyssi</name>
    <dbReference type="NCBI Taxonomy" id="187145"/>
    <lineage>
        <taxon>Bacteria</taxon>
        <taxon>Pseudomonadati</taxon>
        <taxon>Calditrichota</taxon>
        <taxon>Calditrichia</taxon>
        <taxon>Calditrichales</taxon>
        <taxon>Calditrichaceae</taxon>
        <taxon>Caldithrix</taxon>
    </lineage>
</organism>
<evidence type="ECO:0000313" key="3">
    <source>
        <dbReference type="EMBL" id="HHE55942.1"/>
    </source>
</evidence>
<evidence type="ECO:0000256" key="1">
    <source>
        <dbReference type="ARBA" id="ARBA00022801"/>
    </source>
</evidence>
<dbReference type="SUPFAM" id="SSF52266">
    <property type="entry name" value="SGNH hydrolase"/>
    <property type="match status" value="1"/>
</dbReference>
<keyword evidence="1" id="KW-0378">Hydrolase</keyword>
<feature type="non-terminal residue" evidence="3">
    <location>
        <position position="1"/>
    </location>
</feature>
<dbReference type="PANTHER" id="PTHR22901">
    <property type="entry name" value="SIALATE O-ACETYLESTERASE"/>
    <property type="match status" value="1"/>
</dbReference>
<dbReference type="GO" id="GO:0001681">
    <property type="term" value="F:sialate O-acetylesterase activity"/>
    <property type="evidence" value="ECO:0007669"/>
    <property type="project" value="InterPro"/>
</dbReference>
<dbReference type="InterPro" id="IPR036514">
    <property type="entry name" value="SGNH_hydro_sf"/>
</dbReference>
<dbReference type="Gene3D" id="3.40.50.1110">
    <property type="entry name" value="SGNH hydrolase"/>
    <property type="match status" value="1"/>
</dbReference>
<sequence>EGSEQEIAAADFPEIRLFTVPRNASLQPSEQIKSSWQVCSPQTVKNFSATAYFFGKKLYQELGVPIGLIHSSWGGTPAEAWTAPDCLEAMEEFKDIAQKLEQIKPALAALEKWRASLQQIPVEDLNDSTFWKSLDINDQRYTTNEIKGWQAMQLPGRWEENGLEAFDGIVWFKRVVKIPHTWLDKTLVLELCPIDDMDRTYFNGQKVGGKELMGFWNLPRRYEIPASLVRGKNMIAIRVIDTQGAGGLWGKPEKMTLSIKGQPEQKIELQGEWYFRPIAEYQNKVFYVYGEKEKDYQNRPRLALSLNSHPPAALYNGMIHPLIPFSVRGVIWYQGEANVGRAEQYRQLFPLMINCWRQKWDQGDFPFYFVQIAPYDYGEQSRSQLLREAQLMTLQVKNTGMVVTTDIGDDQNIHPAKKEEVGRRLALWALAKNYGRNDLVYSGPIFEKMEKAGNKLCFHFKFTDSGLLLKKYPQPQFLIAGVDKKFLPAKVKIAGNALLVWHPEIKQPVAVRYGWSNTPHAVLFNKAGLPASPFRTDQWQE</sequence>
<dbReference type="GO" id="GO:0005975">
    <property type="term" value="P:carbohydrate metabolic process"/>
    <property type="evidence" value="ECO:0007669"/>
    <property type="project" value="InterPro"/>
</dbReference>
<dbReference type="PANTHER" id="PTHR22901:SF0">
    <property type="entry name" value="SIALATE O-ACETYLESTERASE"/>
    <property type="match status" value="1"/>
</dbReference>
<dbReference type="EMBL" id="DRTD01000688">
    <property type="protein sequence ID" value="HHE55942.1"/>
    <property type="molecule type" value="Genomic_DNA"/>
</dbReference>
<comment type="caution">
    <text evidence="3">The sequence shown here is derived from an EMBL/GenBank/DDBJ whole genome shotgun (WGS) entry which is preliminary data.</text>
</comment>
<accession>A0A7V5H594</accession>
<dbReference type="InterPro" id="IPR005181">
    <property type="entry name" value="SASA"/>
</dbReference>
<reference evidence="3" key="1">
    <citation type="journal article" date="2020" name="mSystems">
        <title>Genome- and Community-Level Interaction Insights into Carbon Utilization and Element Cycling Functions of Hydrothermarchaeota in Hydrothermal Sediment.</title>
        <authorList>
            <person name="Zhou Z."/>
            <person name="Liu Y."/>
            <person name="Xu W."/>
            <person name="Pan J."/>
            <person name="Luo Z.H."/>
            <person name="Li M."/>
        </authorList>
    </citation>
    <scope>NUCLEOTIDE SEQUENCE [LARGE SCALE GENOMIC DNA]</scope>
    <source>
        <strain evidence="3">HyVt-76</strain>
    </source>
</reference>
<name>A0A7V5H594_CALAY</name>
<gene>
    <name evidence="3" type="ORF">ENL21_09180</name>
</gene>
<dbReference type="InterPro" id="IPR039329">
    <property type="entry name" value="SIAE"/>
</dbReference>
<dbReference type="Proteomes" id="UP000886111">
    <property type="component" value="Unassembled WGS sequence"/>
</dbReference>
<dbReference type="AlphaFoldDB" id="A0A7V5H594"/>
<proteinExistence type="predicted"/>
<evidence type="ECO:0000259" key="2">
    <source>
        <dbReference type="Pfam" id="PF03629"/>
    </source>
</evidence>
<dbReference type="Gene3D" id="2.60.120.260">
    <property type="entry name" value="Galactose-binding domain-like"/>
    <property type="match status" value="1"/>
</dbReference>
<feature type="domain" description="Sialate O-acetylesterase" evidence="2">
    <location>
        <begin position="326"/>
        <end position="426"/>
    </location>
</feature>
<dbReference type="InterPro" id="IPR008979">
    <property type="entry name" value="Galactose-bd-like_sf"/>
</dbReference>
<dbReference type="GO" id="GO:0004553">
    <property type="term" value="F:hydrolase activity, hydrolyzing O-glycosyl compounds"/>
    <property type="evidence" value="ECO:0007669"/>
    <property type="project" value="InterPro"/>
</dbReference>